<sequence>MAHGSKIDGIGGVFFKSTDPDKQAAFYKKHFDISLGSWLHQNAGPSVVAAFKSETSYFGPAENRFMINLRVTDIDALMASLKADGVTELGYDDEEYGRFFRFLDPEGNAIELWQPPEGDLPEE</sequence>
<dbReference type="Gene3D" id="3.10.180.10">
    <property type="entry name" value="2,3-Dihydroxybiphenyl 1,2-Dioxygenase, domain 1"/>
    <property type="match status" value="1"/>
</dbReference>
<dbReference type="PANTHER" id="PTHR33993">
    <property type="entry name" value="GLYOXALASE-RELATED"/>
    <property type="match status" value="1"/>
</dbReference>
<evidence type="ECO:0000313" key="2">
    <source>
        <dbReference type="EMBL" id="CTQ71099.1"/>
    </source>
</evidence>
<dbReference type="GeneID" id="97670150"/>
<dbReference type="Pfam" id="PF18029">
    <property type="entry name" value="Glyoxalase_6"/>
    <property type="match status" value="1"/>
</dbReference>
<evidence type="ECO:0000313" key="3">
    <source>
        <dbReference type="Proteomes" id="UP000049983"/>
    </source>
</evidence>
<evidence type="ECO:0000259" key="1">
    <source>
        <dbReference type="PROSITE" id="PS51819"/>
    </source>
</evidence>
<dbReference type="RefSeq" id="WP_055114272.1">
    <property type="nucleotide sequence ID" value="NZ_CANKXR010000015.1"/>
</dbReference>
<dbReference type="InterPro" id="IPR037523">
    <property type="entry name" value="VOC_core"/>
</dbReference>
<keyword evidence="2" id="KW-0456">Lyase</keyword>
<organism evidence="2 3">
    <name type="scientific">Roseibium album</name>
    <dbReference type="NCBI Taxonomy" id="311410"/>
    <lineage>
        <taxon>Bacteria</taxon>
        <taxon>Pseudomonadati</taxon>
        <taxon>Pseudomonadota</taxon>
        <taxon>Alphaproteobacteria</taxon>
        <taxon>Hyphomicrobiales</taxon>
        <taxon>Stappiaceae</taxon>
        <taxon>Roseibium</taxon>
    </lineage>
</organism>
<dbReference type="InterPro" id="IPR041581">
    <property type="entry name" value="Glyoxalase_6"/>
</dbReference>
<feature type="domain" description="VOC" evidence="1">
    <location>
        <begin position="9"/>
        <end position="115"/>
    </location>
</feature>
<dbReference type="PROSITE" id="PS51819">
    <property type="entry name" value="VOC"/>
    <property type="match status" value="1"/>
</dbReference>
<dbReference type="PANTHER" id="PTHR33993:SF5">
    <property type="entry name" value="GLYOXALASE"/>
    <property type="match status" value="1"/>
</dbReference>
<accession>A0A0M6Z5B8</accession>
<proteinExistence type="predicted"/>
<dbReference type="AlphaFoldDB" id="A0A0M6Z5B8"/>
<dbReference type="GO" id="GO:0016829">
    <property type="term" value="F:lyase activity"/>
    <property type="evidence" value="ECO:0007669"/>
    <property type="project" value="UniProtKB-KW"/>
</dbReference>
<dbReference type="SUPFAM" id="SSF54593">
    <property type="entry name" value="Glyoxalase/Bleomycin resistance protein/Dihydroxybiphenyl dioxygenase"/>
    <property type="match status" value="1"/>
</dbReference>
<dbReference type="InterPro" id="IPR052164">
    <property type="entry name" value="Anthracycline_SecMetBiosynth"/>
</dbReference>
<reference evidence="3" key="1">
    <citation type="submission" date="2015-07" db="EMBL/GenBank/DDBJ databases">
        <authorList>
            <person name="Rodrigo-Torres Lidia"/>
            <person name="Arahal R.David."/>
        </authorList>
    </citation>
    <scope>NUCLEOTIDE SEQUENCE [LARGE SCALE GENOMIC DNA]</scope>
    <source>
        <strain evidence="3">CECT 5096</strain>
    </source>
</reference>
<dbReference type="InterPro" id="IPR029068">
    <property type="entry name" value="Glyas_Bleomycin-R_OHBP_Dase"/>
</dbReference>
<gene>
    <name evidence="2" type="ORF">LA5096_02781</name>
</gene>
<dbReference type="STRING" id="311410.LA5095_01527"/>
<dbReference type="OrthoDB" id="9799428at2"/>
<name>A0A0M6Z5B8_9HYPH</name>
<dbReference type="EMBL" id="CXWC01000010">
    <property type="protein sequence ID" value="CTQ71099.1"/>
    <property type="molecule type" value="Genomic_DNA"/>
</dbReference>
<dbReference type="Proteomes" id="UP000049983">
    <property type="component" value="Unassembled WGS sequence"/>
</dbReference>
<protein>
    <submittedName>
        <fullName evidence="2">Putative enzyme related to lactoylglutathione lyase</fullName>
    </submittedName>
</protein>
<keyword evidence="3" id="KW-1185">Reference proteome</keyword>